<evidence type="ECO:0000256" key="1">
    <source>
        <dbReference type="SAM" id="MobiDB-lite"/>
    </source>
</evidence>
<reference evidence="2" key="1">
    <citation type="journal article" date="2023" name="DNA Res.">
        <title>Chromosome-level genome assembly of Phrynocephalus forsythii using third-generation DNA sequencing and Hi-C analysis.</title>
        <authorList>
            <person name="Qi Y."/>
            <person name="Zhao W."/>
            <person name="Zhao Y."/>
            <person name="Niu C."/>
            <person name="Cao S."/>
            <person name="Zhang Y."/>
        </authorList>
    </citation>
    <scope>NUCLEOTIDE SEQUENCE</scope>
    <source>
        <tissue evidence="2">Muscle</tissue>
    </source>
</reference>
<dbReference type="OrthoDB" id="9831346at2759"/>
<accession>A0A9Q0XWV3</accession>
<name>A0A9Q0XWV3_9SAUR</name>
<dbReference type="Proteomes" id="UP001142489">
    <property type="component" value="Unassembled WGS sequence"/>
</dbReference>
<sequence length="110" mass="12134">MFDLSAKGRYKAQPFQIDVEVPDQGMLSIPDSAGYIRAPPLNNFTVCQVFHPELFNILLSVLAPKDRKELSCIPDQDHFGPSVEGRGEATSGSPLKLQVEVTEYHPPPTP</sequence>
<dbReference type="AlphaFoldDB" id="A0A9Q0XWV3"/>
<feature type="region of interest" description="Disordered" evidence="1">
    <location>
        <begin position="76"/>
        <end position="110"/>
    </location>
</feature>
<evidence type="ECO:0000313" key="3">
    <source>
        <dbReference type="Proteomes" id="UP001142489"/>
    </source>
</evidence>
<organism evidence="2 3">
    <name type="scientific">Phrynocephalus forsythii</name>
    <dbReference type="NCBI Taxonomy" id="171643"/>
    <lineage>
        <taxon>Eukaryota</taxon>
        <taxon>Metazoa</taxon>
        <taxon>Chordata</taxon>
        <taxon>Craniata</taxon>
        <taxon>Vertebrata</taxon>
        <taxon>Euteleostomi</taxon>
        <taxon>Lepidosauria</taxon>
        <taxon>Squamata</taxon>
        <taxon>Bifurcata</taxon>
        <taxon>Unidentata</taxon>
        <taxon>Episquamata</taxon>
        <taxon>Toxicofera</taxon>
        <taxon>Iguania</taxon>
        <taxon>Acrodonta</taxon>
        <taxon>Agamidae</taxon>
        <taxon>Agaminae</taxon>
        <taxon>Phrynocephalus</taxon>
    </lineage>
</organism>
<protein>
    <submittedName>
        <fullName evidence="2">Uncharacterized protein</fullName>
    </submittedName>
</protein>
<proteinExistence type="predicted"/>
<comment type="caution">
    <text evidence="2">The sequence shown here is derived from an EMBL/GenBank/DDBJ whole genome shotgun (WGS) entry which is preliminary data.</text>
</comment>
<evidence type="ECO:0000313" key="2">
    <source>
        <dbReference type="EMBL" id="KAJ7332329.1"/>
    </source>
</evidence>
<dbReference type="EMBL" id="JAPFRF010000005">
    <property type="protein sequence ID" value="KAJ7332329.1"/>
    <property type="molecule type" value="Genomic_DNA"/>
</dbReference>
<gene>
    <name evidence="2" type="ORF">JRQ81_014509</name>
</gene>
<keyword evidence="3" id="KW-1185">Reference proteome</keyword>